<keyword evidence="1" id="KW-0378">Hydrolase</keyword>
<organism evidence="1 2">
    <name type="scientific">Melia azedarach</name>
    <name type="common">Chinaberry tree</name>
    <dbReference type="NCBI Taxonomy" id="155640"/>
    <lineage>
        <taxon>Eukaryota</taxon>
        <taxon>Viridiplantae</taxon>
        <taxon>Streptophyta</taxon>
        <taxon>Embryophyta</taxon>
        <taxon>Tracheophyta</taxon>
        <taxon>Spermatophyta</taxon>
        <taxon>Magnoliopsida</taxon>
        <taxon>eudicotyledons</taxon>
        <taxon>Gunneridae</taxon>
        <taxon>Pentapetalae</taxon>
        <taxon>rosids</taxon>
        <taxon>malvids</taxon>
        <taxon>Sapindales</taxon>
        <taxon>Meliaceae</taxon>
        <taxon>Melia</taxon>
    </lineage>
</organism>
<accession>A0ACC1Y3Q2</accession>
<name>A0ACC1Y3Q2_MELAZ</name>
<keyword evidence="2" id="KW-1185">Reference proteome</keyword>
<evidence type="ECO:0000313" key="1">
    <source>
        <dbReference type="EMBL" id="KAJ4718345.1"/>
    </source>
</evidence>
<proteinExistence type="predicted"/>
<dbReference type="Proteomes" id="UP001164539">
    <property type="component" value="Chromosome 5"/>
</dbReference>
<evidence type="ECO:0000313" key="2">
    <source>
        <dbReference type="Proteomes" id="UP001164539"/>
    </source>
</evidence>
<reference evidence="1 2" key="1">
    <citation type="journal article" date="2023" name="Science">
        <title>Complex scaffold remodeling in plant triterpene biosynthesis.</title>
        <authorList>
            <person name="De La Pena R."/>
            <person name="Hodgson H."/>
            <person name="Liu J.C."/>
            <person name="Stephenson M.J."/>
            <person name="Martin A.C."/>
            <person name="Owen C."/>
            <person name="Harkess A."/>
            <person name="Leebens-Mack J."/>
            <person name="Jimenez L.E."/>
            <person name="Osbourn A."/>
            <person name="Sattely E.S."/>
        </authorList>
    </citation>
    <scope>NUCLEOTIDE SEQUENCE [LARGE SCALE GENOMIC DNA]</scope>
    <source>
        <strain evidence="2">cv. JPN11</strain>
        <tissue evidence="1">Leaf</tissue>
    </source>
</reference>
<comment type="caution">
    <text evidence="1">The sequence shown here is derived from an EMBL/GenBank/DDBJ whole genome shotgun (WGS) entry which is preliminary data.</text>
</comment>
<protein>
    <submittedName>
        <fullName evidence="1">Alpha/beta hydrolase-3</fullName>
    </submittedName>
</protein>
<sequence length="336" mass="37585">MPDSDKPKTSPDLPWKPKLHQYIINFVIRSSCRNNLTVNRSLFNLVDLKSSASDKPKHGVKSSDITVDSSRNLWFRLYTPTDASPTTSLPVIVYFHGGGFAFFDANSKSYDDFCRRLARELPAVVISVNYRLAPEHRYPSPLEDGIDVLKFIDDSSNNIDCFPASADVKHCFLAGDSAGGNLVHHVAVLSNDCSFRELKLNGVIAIQPYFSEEKRDESGMKVRKAPSASEDLGHWMWTAYLPEGSDRDHPTANVFGPNAVDISSLKIPATLVVIGGFDPLKVGQKKYYEGMMKYGKEVYLIEYSDAIHGFYLWPELIESSLFIKAVKDFIESQSAK</sequence>
<gene>
    <name evidence="1" type="ORF">OWV82_010037</name>
</gene>
<dbReference type="EMBL" id="CM051398">
    <property type="protein sequence ID" value="KAJ4718345.1"/>
    <property type="molecule type" value="Genomic_DNA"/>
</dbReference>